<dbReference type="Proteomes" id="UP001059295">
    <property type="component" value="Chromosome"/>
</dbReference>
<dbReference type="InterPro" id="IPR011762">
    <property type="entry name" value="COA_CT_N"/>
</dbReference>
<proteinExistence type="predicted"/>
<evidence type="ECO:0000259" key="1">
    <source>
        <dbReference type="PROSITE" id="PS50980"/>
    </source>
</evidence>
<evidence type="ECO:0000313" key="3">
    <source>
        <dbReference type="EMBL" id="UWN56959.1"/>
    </source>
</evidence>
<dbReference type="SUPFAM" id="SSF52096">
    <property type="entry name" value="ClpP/crotonase"/>
    <property type="match status" value="2"/>
</dbReference>
<dbReference type="RefSeq" id="WP_019245712.1">
    <property type="nucleotide sequence ID" value="NZ_CAPH01000009.1"/>
</dbReference>
<dbReference type="PANTHER" id="PTHR43842">
    <property type="entry name" value="PROPIONYL-COA CARBOXYLASE BETA CHAIN"/>
    <property type="match status" value="1"/>
</dbReference>
<gene>
    <name evidence="3" type="ORF">NQ491_09930</name>
</gene>
<dbReference type="Pfam" id="PF01039">
    <property type="entry name" value="Carboxyl_trans"/>
    <property type="match status" value="1"/>
</dbReference>
<dbReference type="InterPro" id="IPR034733">
    <property type="entry name" value="AcCoA_carboxyl_beta"/>
</dbReference>
<feature type="domain" description="CoA carboxyltransferase N-terminal" evidence="1">
    <location>
        <begin position="4"/>
        <end position="260"/>
    </location>
</feature>
<dbReference type="InterPro" id="IPR029045">
    <property type="entry name" value="ClpP/crotonase-like_dom_sf"/>
</dbReference>
<dbReference type="InterPro" id="IPR011763">
    <property type="entry name" value="COA_CT_C"/>
</dbReference>
<dbReference type="Gene3D" id="3.90.226.10">
    <property type="entry name" value="2-enoyl-CoA Hydratase, Chain A, domain 1"/>
    <property type="match status" value="2"/>
</dbReference>
<accession>A0ABY5UZY1</accession>
<feature type="domain" description="CoA carboxyltransferase C-terminal" evidence="2">
    <location>
        <begin position="264"/>
        <end position="510"/>
    </location>
</feature>
<reference evidence="3" key="1">
    <citation type="journal article" date="2022" name="Cell">
        <title>Design, construction, and in vivo augmentation of a complex gut microbiome.</title>
        <authorList>
            <person name="Cheng A.G."/>
            <person name="Ho P.Y."/>
            <person name="Aranda-Diaz A."/>
            <person name="Jain S."/>
            <person name="Yu F.B."/>
            <person name="Meng X."/>
            <person name="Wang M."/>
            <person name="Iakiviak M."/>
            <person name="Nagashima K."/>
            <person name="Zhao A."/>
            <person name="Murugkar P."/>
            <person name="Patil A."/>
            <person name="Atabakhsh K."/>
            <person name="Weakley A."/>
            <person name="Yan J."/>
            <person name="Brumbaugh A.R."/>
            <person name="Higginbottom S."/>
            <person name="Dimas A."/>
            <person name="Shiver A.L."/>
            <person name="Deutschbauer A."/>
            <person name="Neff N."/>
            <person name="Sonnenburg J.L."/>
            <person name="Huang K.C."/>
            <person name="Fischbach M.A."/>
        </authorList>
    </citation>
    <scope>NUCLEOTIDE SEQUENCE</scope>
    <source>
        <strain evidence="3">AP11</strain>
    </source>
</reference>
<sequence length="520" mass="56700">MSDIQNKIKELMEVREQAKLGGGQRRIDSQHKKGKKTARERIEMLLDKGSFEEFDMFVTHRCNNFGLGEETYFGDGVVTGRGTIDGRQVYVFSQDFTVFGGSLSETFAAKICKVMDMAMKNGAPVIGINDSGGARIQEGVNSLSGYTEIFQRNILASGVIPQISAIFGPCAGGAVYSPALTDFILMNQGTSYMFVTGPKVVKTVTGEEVSQEQLGGASVHAAKSGVAHFVSENEEEGIATLRKLLGFLPSNNMEDAPAVDCTDAIDRLDDVLNDIIPDNPNKPYNVLDVIRGVVDNGDFLESQPKFAPNIVTGFARFNGQSVGIIANQPKFLAGVLDINASRKAARFVRFCDAFNIPIVTFVDVPGFLPGTAQEYGGIIVHGAKLLFAYGEATVPKVTVILRKAYGGAYCVMSSKHLRGDINYAWPTAEIAVMGPKGAIEVLLSKEIAAIEDEQQKAEFIAQKEAEYRDKFANPYVAARFGYIDDVIEPRNTRYRIVRALESLANKRLANPPKKHNNIPL</sequence>
<name>A0ABY5UZY1_9BACT</name>
<dbReference type="InterPro" id="IPR051047">
    <property type="entry name" value="AccD/PCCB"/>
</dbReference>
<evidence type="ECO:0000313" key="4">
    <source>
        <dbReference type="Proteomes" id="UP001059295"/>
    </source>
</evidence>
<keyword evidence="4" id="KW-1185">Reference proteome</keyword>
<dbReference type="GeneID" id="82892054"/>
<dbReference type="PROSITE" id="PS50989">
    <property type="entry name" value="COA_CT_CTER"/>
    <property type="match status" value="1"/>
</dbReference>
<protein>
    <submittedName>
        <fullName evidence="3">Acyl-CoA carboxylase subunit beta</fullName>
    </submittedName>
</protein>
<dbReference type="PANTHER" id="PTHR43842:SF2">
    <property type="entry name" value="PROPIONYL-COA CARBOXYLASE BETA CHAIN, MITOCHONDRIAL"/>
    <property type="match status" value="1"/>
</dbReference>
<dbReference type="PROSITE" id="PS50980">
    <property type="entry name" value="COA_CT_NTER"/>
    <property type="match status" value="1"/>
</dbReference>
<organism evidence="3 4">
    <name type="scientific">Alistipes ihumii AP11</name>
    <dbReference type="NCBI Taxonomy" id="1211813"/>
    <lineage>
        <taxon>Bacteria</taxon>
        <taxon>Pseudomonadati</taxon>
        <taxon>Bacteroidota</taxon>
        <taxon>Bacteroidia</taxon>
        <taxon>Bacteroidales</taxon>
        <taxon>Rikenellaceae</taxon>
        <taxon>Alistipes</taxon>
    </lineage>
</organism>
<dbReference type="EMBL" id="CP102294">
    <property type="protein sequence ID" value="UWN56959.1"/>
    <property type="molecule type" value="Genomic_DNA"/>
</dbReference>
<evidence type="ECO:0000259" key="2">
    <source>
        <dbReference type="PROSITE" id="PS50989"/>
    </source>
</evidence>